<dbReference type="Proteomes" id="UP001165085">
    <property type="component" value="Unassembled WGS sequence"/>
</dbReference>
<reference evidence="4" key="1">
    <citation type="journal article" date="2023" name="Commun. Biol.">
        <title>Genome analysis of Parmales, the sister group of diatoms, reveals the evolutionary specialization of diatoms from phago-mixotrophs to photoautotrophs.</title>
        <authorList>
            <person name="Ban H."/>
            <person name="Sato S."/>
            <person name="Yoshikawa S."/>
            <person name="Yamada K."/>
            <person name="Nakamura Y."/>
            <person name="Ichinomiya M."/>
            <person name="Sato N."/>
            <person name="Blanc-Mathieu R."/>
            <person name="Endo H."/>
            <person name="Kuwata A."/>
            <person name="Ogata H."/>
        </authorList>
    </citation>
    <scope>NUCLEOTIDE SEQUENCE [LARGE SCALE GENOMIC DNA]</scope>
    <source>
        <strain evidence="4">NIES 3701</strain>
    </source>
</reference>
<dbReference type="AlphaFoldDB" id="A0A9W6ZW27"/>
<feature type="compositionally biased region" description="Polar residues" evidence="1">
    <location>
        <begin position="1"/>
        <end position="28"/>
    </location>
</feature>
<dbReference type="EMBL" id="BRXY01000051">
    <property type="protein sequence ID" value="GMH58178.1"/>
    <property type="molecule type" value="Genomic_DNA"/>
</dbReference>
<feature type="region of interest" description="Disordered" evidence="1">
    <location>
        <begin position="1"/>
        <end position="56"/>
    </location>
</feature>
<keyword evidence="2" id="KW-0812">Transmembrane</keyword>
<dbReference type="OrthoDB" id="262547at2759"/>
<feature type="transmembrane region" description="Helical" evidence="2">
    <location>
        <begin position="92"/>
        <end position="112"/>
    </location>
</feature>
<keyword evidence="4" id="KW-1185">Reference proteome</keyword>
<comment type="caution">
    <text evidence="3">The sequence shown here is derived from an EMBL/GenBank/DDBJ whole genome shotgun (WGS) entry which is preliminary data.</text>
</comment>
<organism evidence="3 4">
    <name type="scientific">Triparma strigata</name>
    <dbReference type="NCBI Taxonomy" id="1606541"/>
    <lineage>
        <taxon>Eukaryota</taxon>
        <taxon>Sar</taxon>
        <taxon>Stramenopiles</taxon>
        <taxon>Ochrophyta</taxon>
        <taxon>Bolidophyceae</taxon>
        <taxon>Parmales</taxon>
        <taxon>Triparmaceae</taxon>
        <taxon>Triparma</taxon>
    </lineage>
</organism>
<keyword evidence="2" id="KW-1133">Transmembrane helix</keyword>
<feature type="transmembrane region" description="Helical" evidence="2">
    <location>
        <begin position="314"/>
        <end position="334"/>
    </location>
</feature>
<evidence type="ECO:0000313" key="3">
    <source>
        <dbReference type="EMBL" id="GMH58178.1"/>
    </source>
</evidence>
<gene>
    <name evidence="3" type="ORF">TrST_g4529</name>
</gene>
<sequence>MVATRSTASTPRGRSKSPSRSATRQSIRNARKTPKSSNDEKQVPKSPSKDKGKRSLAARPASPVVLCTFAFLALITFATFPTEHSQIMSDVFFFGWMTCLSTGLGVVPIMLLPNMSSYYLGLSNAVAAGMMTSASWSLCSEGWMSEPFENKLGPEARTLLGVLIGFVFIIVTGKFLDKYEHLKVPSKSNLQSKKLFLIVFVMTLHSFAEGVGIGVSFGGPHGPTLGKYISVSLAVHNVPEGLAVAIVMLGQDFTLLEIALWCIMTSLPQPLMAVPSYLFIETFLPILPIGLGFAGGAMAYVAVFELALEAYEEVQSWLAVLSVGAMSGLCMRAVQEFLHD</sequence>
<proteinExistence type="predicted"/>
<evidence type="ECO:0000256" key="2">
    <source>
        <dbReference type="SAM" id="Phobius"/>
    </source>
</evidence>
<feature type="transmembrane region" description="Helical" evidence="2">
    <location>
        <begin position="119"/>
        <end position="138"/>
    </location>
</feature>
<dbReference type="PANTHER" id="PTHR11040:SF70">
    <property type="entry name" value="OS05G0316100 PROTEIN"/>
    <property type="match status" value="1"/>
</dbReference>
<dbReference type="PANTHER" id="PTHR11040">
    <property type="entry name" value="ZINC/IRON TRANSPORTER"/>
    <property type="match status" value="1"/>
</dbReference>
<accession>A0A9W6ZW27</accession>
<keyword evidence="2" id="KW-0472">Membrane</keyword>
<feature type="transmembrane region" description="Helical" evidence="2">
    <location>
        <begin position="158"/>
        <end position="176"/>
    </location>
</feature>
<evidence type="ECO:0000313" key="4">
    <source>
        <dbReference type="Proteomes" id="UP001165085"/>
    </source>
</evidence>
<dbReference type="GO" id="GO:0005385">
    <property type="term" value="F:zinc ion transmembrane transporter activity"/>
    <property type="evidence" value="ECO:0007669"/>
    <property type="project" value="TreeGrafter"/>
</dbReference>
<feature type="transmembrane region" description="Helical" evidence="2">
    <location>
        <begin position="196"/>
        <end position="217"/>
    </location>
</feature>
<feature type="transmembrane region" description="Helical" evidence="2">
    <location>
        <begin position="276"/>
        <end position="302"/>
    </location>
</feature>
<dbReference type="GO" id="GO:0016020">
    <property type="term" value="C:membrane"/>
    <property type="evidence" value="ECO:0007669"/>
    <property type="project" value="TreeGrafter"/>
</dbReference>
<feature type="compositionally biased region" description="Basic and acidic residues" evidence="1">
    <location>
        <begin position="37"/>
        <end position="50"/>
    </location>
</feature>
<feature type="transmembrane region" description="Helical" evidence="2">
    <location>
        <begin position="61"/>
        <end position="80"/>
    </location>
</feature>
<name>A0A9W6ZW27_9STRA</name>
<evidence type="ECO:0000256" key="1">
    <source>
        <dbReference type="SAM" id="MobiDB-lite"/>
    </source>
</evidence>
<protein>
    <submittedName>
        <fullName evidence="3">Uncharacterized protein</fullName>
    </submittedName>
</protein>